<dbReference type="InterPro" id="IPR017850">
    <property type="entry name" value="Alkaline_phosphatase_core_sf"/>
</dbReference>
<dbReference type="GO" id="GO:0004065">
    <property type="term" value="F:arylsulfatase activity"/>
    <property type="evidence" value="ECO:0007669"/>
    <property type="project" value="TreeGrafter"/>
</dbReference>
<organism evidence="7 8">
    <name type="scientific">Thermogemmata fonticola</name>
    <dbReference type="NCBI Taxonomy" id="2755323"/>
    <lineage>
        <taxon>Bacteria</taxon>
        <taxon>Pseudomonadati</taxon>
        <taxon>Planctomycetota</taxon>
        <taxon>Planctomycetia</taxon>
        <taxon>Gemmatales</taxon>
        <taxon>Gemmataceae</taxon>
        <taxon>Thermogemmata</taxon>
    </lineage>
</organism>
<name>A0A7V9ABM7_9BACT</name>
<dbReference type="SUPFAM" id="SSF53649">
    <property type="entry name" value="Alkaline phosphatase-like"/>
    <property type="match status" value="1"/>
</dbReference>
<evidence type="ECO:0000259" key="6">
    <source>
        <dbReference type="Pfam" id="PF00884"/>
    </source>
</evidence>
<gene>
    <name evidence="7" type="ORF">H0921_08080</name>
</gene>
<comment type="caution">
    <text evidence="7">The sequence shown here is derived from an EMBL/GenBank/DDBJ whole genome shotgun (WGS) entry which is preliminary data.</text>
</comment>
<evidence type="ECO:0000313" key="7">
    <source>
        <dbReference type="EMBL" id="MBA2226119.1"/>
    </source>
</evidence>
<dbReference type="GO" id="GO:0046872">
    <property type="term" value="F:metal ion binding"/>
    <property type="evidence" value="ECO:0007669"/>
    <property type="project" value="UniProtKB-KW"/>
</dbReference>
<keyword evidence="4" id="KW-0106">Calcium</keyword>
<dbReference type="PANTHER" id="PTHR42693:SF53">
    <property type="entry name" value="ENDO-4-O-SULFATASE"/>
    <property type="match status" value="1"/>
</dbReference>
<feature type="domain" description="Sulfatase N-terminal" evidence="6">
    <location>
        <begin position="28"/>
        <end position="350"/>
    </location>
</feature>
<proteinExistence type="inferred from homology"/>
<dbReference type="EMBL" id="JACEFB010000004">
    <property type="protein sequence ID" value="MBA2226119.1"/>
    <property type="molecule type" value="Genomic_DNA"/>
</dbReference>
<accession>A0A7V9ABM7</accession>
<keyword evidence="7" id="KW-0808">Transferase</keyword>
<dbReference type="InterPro" id="IPR024607">
    <property type="entry name" value="Sulfatase_CS"/>
</dbReference>
<dbReference type="InterPro" id="IPR000917">
    <property type="entry name" value="Sulfatase_N"/>
</dbReference>
<dbReference type="Gene3D" id="3.30.1120.10">
    <property type="match status" value="1"/>
</dbReference>
<dbReference type="RefSeq" id="WP_194537544.1">
    <property type="nucleotide sequence ID" value="NZ_JACEFB010000004.1"/>
</dbReference>
<feature type="signal peptide" evidence="5">
    <location>
        <begin position="1"/>
        <end position="20"/>
    </location>
</feature>
<keyword evidence="5" id="KW-0732">Signal</keyword>
<dbReference type="AlphaFoldDB" id="A0A7V9ABM7"/>
<reference evidence="7 8" key="1">
    <citation type="submission" date="2020-07" db="EMBL/GenBank/DDBJ databases">
        <title>Thermogemmata thermophila gen. nov., sp. nov., a novel moderate thermophilic planctomycete from a Kamchatka hot spring.</title>
        <authorList>
            <person name="Elcheninov A.G."/>
            <person name="Podosokorskaya O.A."/>
            <person name="Kovaleva O.L."/>
            <person name="Novikov A."/>
            <person name="Bonch-Osmolovskaya E.A."/>
            <person name="Toshchakov S.V."/>
            <person name="Kublanov I.V."/>
        </authorList>
    </citation>
    <scope>NUCLEOTIDE SEQUENCE [LARGE SCALE GENOMIC DNA]</scope>
    <source>
        <strain evidence="7 8">2918</strain>
    </source>
</reference>
<feature type="chain" id="PRO_5031058909" evidence="5">
    <location>
        <begin position="21"/>
        <end position="466"/>
    </location>
</feature>
<evidence type="ECO:0000256" key="2">
    <source>
        <dbReference type="ARBA" id="ARBA00022723"/>
    </source>
</evidence>
<evidence type="ECO:0000256" key="4">
    <source>
        <dbReference type="ARBA" id="ARBA00022837"/>
    </source>
</evidence>
<dbReference type="PANTHER" id="PTHR42693">
    <property type="entry name" value="ARYLSULFATASE FAMILY MEMBER"/>
    <property type="match status" value="1"/>
</dbReference>
<dbReference type="PROSITE" id="PS00149">
    <property type="entry name" value="SULFATASE_2"/>
    <property type="match status" value="1"/>
</dbReference>
<dbReference type="GO" id="GO:0016740">
    <property type="term" value="F:transferase activity"/>
    <property type="evidence" value="ECO:0007669"/>
    <property type="project" value="UniProtKB-KW"/>
</dbReference>
<protein>
    <submittedName>
        <fullName evidence="7">Sulfatase-like hydrolase/transferase</fullName>
    </submittedName>
</protein>
<evidence type="ECO:0000256" key="1">
    <source>
        <dbReference type="ARBA" id="ARBA00008779"/>
    </source>
</evidence>
<comment type="similarity">
    <text evidence="1">Belongs to the sulfatase family.</text>
</comment>
<evidence type="ECO:0000313" key="8">
    <source>
        <dbReference type="Proteomes" id="UP000542342"/>
    </source>
</evidence>
<keyword evidence="3 7" id="KW-0378">Hydrolase</keyword>
<evidence type="ECO:0000256" key="5">
    <source>
        <dbReference type="SAM" id="SignalP"/>
    </source>
</evidence>
<dbReference type="Pfam" id="PF00884">
    <property type="entry name" value="Sulfatase"/>
    <property type="match status" value="1"/>
</dbReference>
<dbReference type="InterPro" id="IPR050738">
    <property type="entry name" value="Sulfatase"/>
</dbReference>
<evidence type="ECO:0000256" key="3">
    <source>
        <dbReference type="ARBA" id="ARBA00022801"/>
    </source>
</evidence>
<keyword evidence="8" id="KW-1185">Reference proteome</keyword>
<dbReference type="Proteomes" id="UP000542342">
    <property type="component" value="Unassembled WGS sequence"/>
</dbReference>
<dbReference type="Gene3D" id="3.40.720.10">
    <property type="entry name" value="Alkaline Phosphatase, subunit A"/>
    <property type="match status" value="1"/>
</dbReference>
<keyword evidence="2" id="KW-0479">Metal-binding</keyword>
<sequence>MRRVLIWAGVGMLLSAPGAAGQESPPRPNLLLIFVDDLGYGDLSVHGCREIETPHIDRLARSGLRCTQGYVCSPYCSPSRAGLLTGRYPTRFGHEFNPHVGEEGKLGLPLSEKTLADSLRSAGYATACIGKWHLGFARPYHPQNRGFDFFYGFLVGAHNFRLKKEAKPLFRTSQSENMIYRGEQVEPTEGFLTDLLTEEAIRFIEQHKNRPWFVYLSYNAVHTPLEVPDGLEKRLSRPIEDPQRRAYLLLLLNLDDAIGRLQAYLAKAGLDRKTLVIFLSDNGGSGQKPYLAYNAARNDPLRGYKGQVLEGGIRVPFFWVWPGVLPAGQTYDRPIISLDILPTACHLAGVPVPANADGVNLWPYLRGEKAGDPHEALYWRFGPQKAIRQGDWMLVDWRDFSKRTNSGWELYHLGRDPGQKQNLAAHEAERVRQMAQKWQEWDRHNIAPLWRGGATEDPEGNKKPGK</sequence>